<keyword evidence="2" id="KW-0479">Metal-binding</keyword>
<dbReference type="GO" id="GO:0005634">
    <property type="term" value="C:nucleus"/>
    <property type="evidence" value="ECO:0007669"/>
    <property type="project" value="UniProtKB-SubCell"/>
</dbReference>
<dbReference type="PANTHER" id="PTHR14196">
    <property type="entry name" value="ODD-SKIPPED - RELATED"/>
    <property type="match status" value="1"/>
</dbReference>
<dbReference type="GO" id="GO:0000977">
    <property type="term" value="F:RNA polymerase II transcription regulatory region sequence-specific DNA binding"/>
    <property type="evidence" value="ECO:0007669"/>
    <property type="project" value="TreeGrafter"/>
</dbReference>
<dbReference type="Proteomes" id="UP001152798">
    <property type="component" value="Chromosome 6"/>
</dbReference>
<accession>A0A9P0HLI4</accession>
<dbReference type="PROSITE" id="PS50157">
    <property type="entry name" value="ZINC_FINGER_C2H2_2"/>
    <property type="match status" value="6"/>
</dbReference>
<dbReference type="PANTHER" id="PTHR14196:SF12">
    <property type="entry name" value="ZINC FINGER PROTEIN 208-LIKE"/>
    <property type="match status" value="1"/>
</dbReference>
<dbReference type="InterPro" id="IPR013087">
    <property type="entry name" value="Znf_C2H2_type"/>
</dbReference>
<dbReference type="SUPFAM" id="SSF57667">
    <property type="entry name" value="beta-beta-alpha zinc fingers"/>
    <property type="match status" value="3"/>
</dbReference>
<name>A0A9P0HLI4_NEZVI</name>
<evidence type="ECO:0000313" key="10">
    <source>
        <dbReference type="Proteomes" id="UP001152798"/>
    </source>
</evidence>
<dbReference type="Gene3D" id="3.30.160.60">
    <property type="entry name" value="Classic Zinc Finger"/>
    <property type="match status" value="5"/>
</dbReference>
<comment type="similarity">
    <text evidence="1">Belongs to the krueppel C2H2-type zinc-finger protein family.</text>
</comment>
<dbReference type="FunFam" id="3.30.160.60:FF:000110">
    <property type="entry name" value="Zinc finger protein-like"/>
    <property type="match status" value="1"/>
</dbReference>
<feature type="domain" description="C2H2-type" evidence="8">
    <location>
        <begin position="256"/>
        <end position="279"/>
    </location>
</feature>
<dbReference type="OrthoDB" id="6589559at2759"/>
<evidence type="ECO:0000256" key="6">
    <source>
        <dbReference type="PROSITE-ProRule" id="PRU00042"/>
    </source>
</evidence>
<dbReference type="Pfam" id="PF12874">
    <property type="entry name" value="zf-met"/>
    <property type="match status" value="1"/>
</dbReference>
<feature type="domain" description="C2H2-type" evidence="8">
    <location>
        <begin position="115"/>
        <end position="142"/>
    </location>
</feature>
<keyword evidence="3" id="KW-0677">Repeat</keyword>
<feature type="domain" description="C2H2-type" evidence="8">
    <location>
        <begin position="171"/>
        <end position="198"/>
    </location>
</feature>
<reference evidence="9" key="1">
    <citation type="submission" date="2022-01" db="EMBL/GenBank/DDBJ databases">
        <authorList>
            <person name="King R."/>
        </authorList>
    </citation>
    <scope>NUCLEOTIDE SEQUENCE</scope>
</reference>
<dbReference type="AlphaFoldDB" id="A0A9P0HLI4"/>
<evidence type="ECO:0000256" key="5">
    <source>
        <dbReference type="ARBA" id="ARBA00022833"/>
    </source>
</evidence>
<feature type="domain" description="C2H2-type" evidence="8">
    <location>
        <begin position="199"/>
        <end position="226"/>
    </location>
</feature>
<dbReference type="PROSITE" id="PS00028">
    <property type="entry name" value="ZINC_FINGER_C2H2_1"/>
    <property type="match status" value="6"/>
</dbReference>
<evidence type="ECO:0000256" key="2">
    <source>
        <dbReference type="ARBA" id="ARBA00022723"/>
    </source>
</evidence>
<keyword evidence="5" id="KW-0862">Zinc</keyword>
<evidence type="ECO:0000313" key="9">
    <source>
        <dbReference type="EMBL" id="CAH1404208.1"/>
    </source>
</evidence>
<evidence type="ECO:0000259" key="8">
    <source>
        <dbReference type="PROSITE" id="PS50157"/>
    </source>
</evidence>
<dbReference type="SMART" id="SM00355">
    <property type="entry name" value="ZnF_C2H2"/>
    <property type="match status" value="6"/>
</dbReference>
<feature type="compositionally biased region" description="Low complexity" evidence="7">
    <location>
        <begin position="1"/>
        <end position="24"/>
    </location>
</feature>
<feature type="region of interest" description="Disordered" evidence="7">
    <location>
        <begin position="1"/>
        <end position="27"/>
    </location>
</feature>
<dbReference type="FunFam" id="3.30.160.60:FF:000624">
    <property type="entry name" value="zinc finger protein 697"/>
    <property type="match status" value="1"/>
</dbReference>
<evidence type="ECO:0000256" key="1">
    <source>
        <dbReference type="ARBA" id="ARBA00006991"/>
    </source>
</evidence>
<keyword evidence="4 6" id="KW-0863">Zinc-finger</keyword>
<dbReference type="FunFam" id="3.30.160.60:FF:000340">
    <property type="entry name" value="zinc finger protein 473 isoform X1"/>
    <property type="match status" value="1"/>
</dbReference>
<gene>
    <name evidence="9" type="ORF">NEZAVI_LOCUS12657</name>
</gene>
<evidence type="ECO:0000256" key="7">
    <source>
        <dbReference type="SAM" id="MobiDB-lite"/>
    </source>
</evidence>
<keyword evidence="10" id="KW-1185">Reference proteome</keyword>
<feature type="domain" description="C2H2-type" evidence="8">
    <location>
        <begin position="227"/>
        <end position="255"/>
    </location>
</feature>
<evidence type="ECO:0000256" key="3">
    <source>
        <dbReference type="ARBA" id="ARBA00022737"/>
    </source>
</evidence>
<proteinExistence type="inferred from homology"/>
<organism evidence="9 10">
    <name type="scientific">Nezara viridula</name>
    <name type="common">Southern green stink bug</name>
    <name type="synonym">Cimex viridulus</name>
    <dbReference type="NCBI Taxonomy" id="85310"/>
    <lineage>
        <taxon>Eukaryota</taxon>
        <taxon>Metazoa</taxon>
        <taxon>Ecdysozoa</taxon>
        <taxon>Arthropoda</taxon>
        <taxon>Hexapoda</taxon>
        <taxon>Insecta</taxon>
        <taxon>Pterygota</taxon>
        <taxon>Neoptera</taxon>
        <taxon>Paraneoptera</taxon>
        <taxon>Hemiptera</taxon>
        <taxon>Heteroptera</taxon>
        <taxon>Panheteroptera</taxon>
        <taxon>Pentatomomorpha</taxon>
        <taxon>Pentatomoidea</taxon>
        <taxon>Pentatomidae</taxon>
        <taxon>Pentatominae</taxon>
        <taxon>Nezara</taxon>
    </lineage>
</organism>
<dbReference type="GO" id="GO:0000981">
    <property type="term" value="F:DNA-binding transcription factor activity, RNA polymerase II-specific"/>
    <property type="evidence" value="ECO:0007669"/>
    <property type="project" value="TreeGrafter"/>
</dbReference>
<dbReference type="InterPro" id="IPR050717">
    <property type="entry name" value="C2H2-ZF_Transcription_Reg"/>
</dbReference>
<dbReference type="EMBL" id="OV725082">
    <property type="protein sequence ID" value="CAH1404208.1"/>
    <property type="molecule type" value="Genomic_DNA"/>
</dbReference>
<dbReference type="Pfam" id="PF00096">
    <property type="entry name" value="zf-C2H2"/>
    <property type="match status" value="4"/>
</dbReference>
<feature type="domain" description="C2H2-type" evidence="8">
    <location>
        <begin position="143"/>
        <end position="170"/>
    </location>
</feature>
<dbReference type="FunFam" id="3.30.160.60:FF:001049">
    <property type="entry name" value="zinc finger protein 319"/>
    <property type="match status" value="1"/>
</dbReference>
<protein>
    <recommendedName>
        <fullName evidence="8">C2H2-type domain-containing protein</fullName>
    </recommendedName>
</protein>
<dbReference type="GO" id="GO:0008270">
    <property type="term" value="F:zinc ion binding"/>
    <property type="evidence" value="ECO:0007669"/>
    <property type="project" value="UniProtKB-KW"/>
</dbReference>
<sequence>MNDYNLDSMDSGLGSSPDSDPLSGEMGEISISDQDYNRIQYLSRSYIEMPQTGEVNYISTIIGVCGNPVYKGKGLWVPKSDRNSSATVKVDKDDIRAKRHYVKTLHKDGREVKIWECGLCGKEFRFQYTLVRHIPTHTDVRNYQCDICPKAFRQLSTLAQHKATHWNMRPFSCDFCQKSFNRISTLISHKKIHYDEKKHVCPFCGKGFHQKGNLRNHMYTHTNERPYKCEICNKGFNQKSNLVCHKISTHSRKDHYQCDLCNISFGKQNLYSCHMESIHNITIALPKKQISNLWENMKTEPQCAIVDESNNILYSLPISYEKKQKGSLQEEDSSNITFCDPYKKKGDDVIAVINEEPTLAMVNLYKNREVPFVLFYESIDAQPKICKVIIQGDIYMLVNPTNTDLAKYLVAGENSNQPKFPVVASIIQKKDSSGRPQVVVLPSNYSSNNTDNGEYNNMYSERDMEDSNDRITLHSEEGESCIADNEVVIVPKNPLTFPVQEVNGKKKGEAAIIYTKTQPNIRPLKTKKAVDACSSETVATANELMINSEYTSSSEISNERDDTILIYVPMDKNNDSNPKHNLTINNKSKQATDFDTTPFSVENMCFEINNNIPSSSSNLNKGPEIYLEPGVSDFKNFRSYRGGDSSRETSLFPEFPMNLCDKIIKSEISCKEEKSFEIEVVNGTKQSFNIKKEAETTEILSMDDSCNDIEPTLFINSENLEKEPLSKFNLDFDGETFDILDDYSFTDSFLENAVNNGESTSIVDTFNPSSPASFIFSSL</sequence>
<evidence type="ECO:0000256" key="4">
    <source>
        <dbReference type="ARBA" id="ARBA00022771"/>
    </source>
</evidence>
<dbReference type="InterPro" id="IPR036236">
    <property type="entry name" value="Znf_C2H2_sf"/>
</dbReference>